<evidence type="ECO:0000256" key="2">
    <source>
        <dbReference type="ARBA" id="ARBA00022448"/>
    </source>
</evidence>
<evidence type="ECO:0000259" key="11">
    <source>
        <dbReference type="Pfam" id="PF07885"/>
    </source>
</evidence>
<evidence type="ECO:0000256" key="8">
    <source>
        <dbReference type="RuleBase" id="RU003857"/>
    </source>
</evidence>
<proteinExistence type="inferred from homology"/>
<feature type="compositionally biased region" description="Polar residues" evidence="9">
    <location>
        <begin position="420"/>
        <end position="445"/>
    </location>
</feature>
<evidence type="ECO:0000256" key="9">
    <source>
        <dbReference type="SAM" id="MobiDB-lite"/>
    </source>
</evidence>
<evidence type="ECO:0000256" key="3">
    <source>
        <dbReference type="ARBA" id="ARBA00022692"/>
    </source>
</evidence>
<organism evidence="12 13">
    <name type="scientific">Adineta ricciae</name>
    <name type="common">Rotifer</name>
    <dbReference type="NCBI Taxonomy" id="249248"/>
    <lineage>
        <taxon>Eukaryota</taxon>
        <taxon>Metazoa</taxon>
        <taxon>Spiralia</taxon>
        <taxon>Gnathifera</taxon>
        <taxon>Rotifera</taxon>
        <taxon>Eurotatoria</taxon>
        <taxon>Bdelloidea</taxon>
        <taxon>Adinetida</taxon>
        <taxon>Adinetidae</taxon>
        <taxon>Adineta</taxon>
    </lineage>
</organism>
<feature type="region of interest" description="Disordered" evidence="9">
    <location>
        <begin position="400"/>
        <end position="603"/>
    </location>
</feature>
<dbReference type="InterPro" id="IPR003280">
    <property type="entry name" value="2pore_dom_K_chnl"/>
</dbReference>
<feature type="compositionally biased region" description="Basic residues" evidence="9">
    <location>
        <begin position="477"/>
        <end position="489"/>
    </location>
</feature>
<dbReference type="PANTHER" id="PTHR11003">
    <property type="entry name" value="POTASSIUM CHANNEL, SUBFAMILY K"/>
    <property type="match status" value="1"/>
</dbReference>
<dbReference type="Proteomes" id="UP000663828">
    <property type="component" value="Unassembled WGS sequence"/>
</dbReference>
<protein>
    <recommendedName>
        <fullName evidence="11">Potassium channel domain-containing protein</fullName>
    </recommendedName>
</protein>
<dbReference type="InterPro" id="IPR013099">
    <property type="entry name" value="K_chnl_dom"/>
</dbReference>
<feature type="region of interest" description="Disordered" evidence="9">
    <location>
        <begin position="314"/>
        <end position="347"/>
    </location>
</feature>
<feature type="transmembrane region" description="Helical" evidence="10">
    <location>
        <begin position="668"/>
        <end position="689"/>
    </location>
</feature>
<dbReference type="GO" id="GO:0005886">
    <property type="term" value="C:plasma membrane"/>
    <property type="evidence" value="ECO:0007669"/>
    <property type="project" value="TreeGrafter"/>
</dbReference>
<dbReference type="GO" id="GO:0015271">
    <property type="term" value="F:outward rectifier potassium channel activity"/>
    <property type="evidence" value="ECO:0007669"/>
    <property type="project" value="TreeGrafter"/>
</dbReference>
<feature type="domain" description="Potassium channel" evidence="11">
    <location>
        <begin position="648"/>
        <end position="726"/>
    </location>
</feature>
<evidence type="ECO:0000313" key="12">
    <source>
        <dbReference type="EMBL" id="CAF1643128.1"/>
    </source>
</evidence>
<evidence type="ECO:0000256" key="1">
    <source>
        <dbReference type="ARBA" id="ARBA00004141"/>
    </source>
</evidence>
<evidence type="ECO:0000256" key="7">
    <source>
        <dbReference type="ARBA" id="ARBA00023303"/>
    </source>
</evidence>
<evidence type="ECO:0000256" key="10">
    <source>
        <dbReference type="SAM" id="Phobius"/>
    </source>
</evidence>
<keyword evidence="4 10" id="KW-1133">Transmembrane helix</keyword>
<feature type="transmembrane region" description="Helical" evidence="10">
    <location>
        <begin position="230"/>
        <end position="248"/>
    </location>
</feature>
<comment type="subcellular location">
    <subcellularLocation>
        <location evidence="1">Membrane</location>
        <topology evidence="1">Multi-pass membrane protein</topology>
    </subcellularLocation>
</comment>
<evidence type="ECO:0000256" key="5">
    <source>
        <dbReference type="ARBA" id="ARBA00023065"/>
    </source>
</evidence>
<keyword evidence="7 8" id="KW-0407">Ion channel</keyword>
<feature type="compositionally biased region" description="Polar residues" evidence="9">
    <location>
        <begin position="573"/>
        <end position="583"/>
    </location>
</feature>
<dbReference type="SUPFAM" id="SSF81324">
    <property type="entry name" value="Voltage-gated potassium channels"/>
    <property type="match status" value="2"/>
</dbReference>
<feature type="transmembrane region" description="Helical" evidence="10">
    <location>
        <begin position="701"/>
        <end position="722"/>
    </location>
</feature>
<dbReference type="EMBL" id="CAJNOR010009288">
    <property type="protein sequence ID" value="CAF1643128.1"/>
    <property type="molecule type" value="Genomic_DNA"/>
</dbReference>
<accession>A0A816DX96</accession>
<feature type="compositionally biased region" description="Low complexity" evidence="9">
    <location>
        <begin position="324"/>
        <end position="344"/>
    </location>
</feature>
<dbReference type="PRINTS" id="PR01333">
    <property type="entry name" value="2POREKCHANEL"/>
</dbReference>
<feature type="compositionally biased region" description="Basic residues" evidence="9">
    <location>
        <begin position="523"/>
        <end position="538"/>
    </location>
</feature>
<reference evidence="12" key="1">
    <citation type="submission" date="2021-02" db="EMBL/GenBank/DDBJ databases">
        <authorList>
            <person name="Nowell W R."/>
        </authorList>
    </citation>
    <scope>NUCLEOTIDE SEQUENCE</scope>
</reference>
<dbReference type="PANTHER" id="PTHR11003:SF334">
    <property type="entry name" value="FI03418P"/>
    <property type="match status" value="1"/>
</dbReference>
<feature type="transmembrane region" description="Helical" evidence="10">
    <location>
        <begin position="197"/>
        <end position="218"/>
    </location>
</feature>
<feature type="transmembrane region" description="Helical" evidence="10">
    <location>
        <begin position="641"/>
        <end position="662"/>
    </location>
</feature>
<feature type="domain" description="Potassium channel" evidence="11">
    <location>
        <begin position="195"/>
        <end position="252"/>
    </location>
</feature>
<keyword evidence="3 8" id="KW-0812">Transmembrane</keyword>
<evidence type="ECO:0000256" key="4">
    <source>
        <dbReference type="ARBA" id="ARBA00022989"/>
    </source>
</evidence>
<evidence type="ECO:0000313" key="13">
    <source>
        <dbReference type="Proteomes" id="UP000663828"/>
    </source>
</evidence>
<keyword evidence="5 8" id="KW-0406">Ion transport</keyword>
<feature type="compositionally biased region" description="Basic and acidic residues" evidence="9">
    <location>
        <begin position="446"/>
        <end position="457"/>
    </location>
</feature>
<name>A0A816DX96_ADIRI</name>
<dbReference type="Pfam" id="PF07885">
    <property type="entry name" value="Ion_trans_2"/>
    <property type="match status" value="2"/>
</dbReference>
<keyword evidence="2 8" id="KW-0813">Transport</keyword>
<keyword evidence="13" id="KW-1185">Reference proteome</keyword>
<dbReference type="Gene3D" id="1.10.287.70">
    <property type="match status" value="2"/>
</dbReference>
<sequence>MTTATAISTNLHRIDSASSRRVIIVRQMSFKVKPTISTVNSQHDLQQLSSVSITGKHQKSLFNMRRRQAKNSTAEDDQRICTKVNCLKCCKKSTAFLFSRVGLFLVMMGYVAFGGILFQLLEAGNEAKMRSNMAEELNKTLNKLWNVTMMANSIPEEYKRGNFSRWATPELAAFEDTVKVKVQEGFDGRTVDSDHDWNYFGAVLYAVTLVSTIGYGHITTKTMQGKIATILYSAFGVPLMMLFVANIGSTMAKMFSFVFTRITMIFCCRLSSKKKRTLKYRQKLLEKANQAQYIVDEKPSTTVYTQEVKSNLKPAFEEKPHLSPPTTSTAPSKPTFPSTTSSTTDISADLRQLPADIRLNMLTGITNQNKPRSLASSANSVAGKPKDALVRINELIRQNSVQDIDHSNDHEDEDTRRQSIDVNQIQYYINETNKLTNSLDNSTQEKPSETSEKDESNMKQVVIADEITNVPETDTKKKSKKADKKNLKRSKSESTHNRKSPTKPVSDSSSTKDAESANTANKPPRRGFFSRKNNKLKKQTTTDDGTSENLLQQQQQTTTTDEVHHAGAKLSRKSQSFNESSTRVLPPPPNYEQSTTSDITPLPPTVTWKNEHEFYPTVDLHGDQLDDDDEDFDDDEESVPLLVTVFVIPLYLTLGAILFTIWEEWSFLNSFYFCFITLTTIGFGDFVPGSSLKVEAEKGKLISAAVYILFGLVLIAMCVNLMKEQLSQKVKRVASKLGRF</sequence>
<feature type="transmembrane region" description="Helical" evidence="10">
    <location>
        <begin position="101"/>
        <end position="121"/>
    </location>
</feature>
<comment type="similarity">
    <text evidence="8">Belongs to the two pore domain potassium channel (TC 1.A.1.8) family.</text>
</comment>
<dbReference type="GO" id="GO:0030322">
    <property type="term" value="P:stabilization of membrane potential"/>
    <property type="evidence" value="ECO:0007669"/>
    <property type="project" value="TreeGrafter"/>
</dbReference>
<feature type="compositionally biased region" description="Polar residues" evidence="9">
    <location>
        <begin position="542"/>
        <end position="551"/>
    </location>
</feature>
<feature type="compositionally biased region" description="Basic and acidic residues" evidence="9">
    <location>
        <begin position="403"/>
        <end position="419"/>
    </location>
</feature>
<dbReference type="AlphaFoldDB" id="A0A816DX96"/>
<keyword evidence="6 10" id="KW-0472">Membrane</keyword>
<comment type="caution">
    <text evidence="12">The sequence shown here is derived from an EMBL/GenBank/DDBJ whole genome shotgun (WGS) entry which is preliminary data.</text>
</comment>
<dbReference type="GO" id="GO:0022841">
    <property type="term" value="F:potassium ion leak channel activity"/>
    <property type="evidence" value="ECO:0007669"/>
    <property type="project" value="TreeGrafter"/>
</dbReference>
<gene>
    <name evidence="12" type="ORF">XAT740_LOCUS53666</name>
</gene>
<evidence type="ECO:0000256" key="6">
    <source>
        <dbReference type="ARBA" id="ARBA00023136"/>
    </source>
</evidence>